<dbReference type="Proteomes" id="UP001595848">
    <property type="component" value="Unassembled WGS sequence"/>
</dbReference>
<evidence type="ECO:0000313" key="8">
    <source>
        <dbReference type="Proteomes" id="UP001595848"/>
    </source>
</evidence>
<gene>
    <name evidence="7" type="ORF">ACFOY1_08745</name>
</gene>
<evidence type="ECO:0000313" key="7">
    <source>
        <dbReference type="EMBL" id="MFC4201040.1"/>
    </source>
</evidence>
<dbReference type="InterPro" id="IPR007016">
    <property type="entry name" value="O-antigen_ligase-rel_domated"/>
</dbReference>
<feature type="transmembrane region" description="Helical" evidence="5">
    <location>
        <begin position="203"/>
        <end position="224"/>
    </location>
</feature>
<feature type="transmembrane region" description="Helical" evidence="5">
    <location>
        <begin position="125"/>
        <end position="148"/>
    </location>
</feature>
<evidence type="ECO:0000256" key="1">
    <source>
        <dbReference type="ARBA" id="ARBA00004141"/>
    </source>
</evidence>
<evidence type="ECO:0000256" key="3">
    <source>
        <dbReference type="ARBA" id="ARBA00022989"/>
    </source>
</evidence>
<reference evidence="8" key="1">
    <citation type="journal article" date="2019" name="Int. J. Syst. Evol. Microbiol.">
        <title>The Global Catalogue of Microorganisms (GCM) 10K type strain sequencing project: providing services to taxonomists for standard genome sequencing and annotation.</title>
        <authorList>
            <consortium name="The Broad Institute Genomics Platform"/>
            <consortium name="The Broad Institute Genome Sequencing Center for Infectious Disease"/>
            <person name="Wu L."/>
            <person name="Ma J."/>
        </authorList>
    </citation>
    <scope>NUCLEOTIDE SEQUENCE [LARGE SCALE GENOMIC DNA]</scope>
    <source>
        <strain evidence="8">LMG 24813</strain>
    </source>
</reference>
<evidence type="ECO:0000256" key="2">
    <source>
        <dbReference type="ARBA" id="ARBA00022692"/>
    </source>
</evidence>
<dbReference type="Pfam" id="PF04932">
    <property type="entry name" value="Wzy_C"/>
    <property type="match status" value="1"/>
</dbReference>
<sequence>MFFAPVLSIPDSYNLGTAMLLLAGVWFLITRPWRSLSHEDRVFSWLLCAIFLIALGLSLFHGNRTRALDLPSRYLLLIPVLWMLCRVPPRLDALWAGLALGGVSAAALAAWQIEYLGMPRAVGFTGVIQFGDLGIMMGVLCLAALVWYGMQGRRAWQAFMAIGLLGGVYTSIASGSRGGWLAVAPVAVIFCIAFLHRRNVKRVLAWLLALCVGIGVLSVSVPSIESRYDQAVSEVQQYQEDRDADTSLGARFEMWRALAKIIPEKPWLGWGVKDFHARMQALVDSGQARPVVLFLANTHNNYLELWVFQGLLGLAATLALFAYMLWCFGRRLRSPCMDLRVLAVAGTSLLVSFLVFGMSQVILGRNNTLLFFLISLAVFWGCLRHREAALPVVHAGSAR</sequence>
<evidence type="ECO:0000259" key="6">
    <source>
        <dbReference type="Pfam" id="PF04932"/>
    </source>
</evidence>
<proteinExistence type="predicted"/>
<dbReference type="RefSeq" id="WP_217963615.1">
    <property type="nucleotide sequence ID" value="NZ_JAHTBN010000002.1"/>
</dbReference>
<protein>
    <submittedName>
        <fullName evidence="7">O-antigen ligase family protein</fullName>
    </submittedName>
</protein>
<dbReference type="InterPro" id="IPR051533">
    <property type="entry name" value="WaaL-like"/>
</dbReference>
<keyword evidence="8" id="KW-1185">Reference proteome</keyword>
<feature type="transmembrane region" description="Helical" evidence="5">
    <location>
        <begin position="368"/>
        <end position="383"/>
    </location>
</feature>
<keyword evidence="7" id="KW-0436">Ligase</keyword>
<feature type="transmembrane region" description="Helical" evidence="5">
    <location>
        <begin position="155"/>
        <end position="172"/>
    </location>
</feature>
<evidence type="ECO:0000256" key="4">
    <source>
        <dbReference type="ARBA" id="ARBA00023136"/>
    </source>
</evidence>
<keyword evidence="3 5" id="KW-1133">Transmembrane helix</keyword>
<feature type="transmembrane region" description="Helical" evidence="5">
    <location>
        <begin position="178"/>
        <end position="196"/>
    </location>
</feature>
<comment type="subcellular location">
    <subcellularLocation>
        <location evidence="1">Membrane</location>
        <topology evidence="1">Multi-pass membrane protein</topology>
    </subcellularLocation>
</comment>
<feature type="transmembrane region" description="Helical" evidence="5">
    <location>
        <begin position="341"/>
        <end position="362"/>
    </location>
</feature>
<evidence type="ECO:0000256" key="5">
    <source>
        <dbReference type="SAM" id="Phobius"/>
    </source>
</evidence>
<organism evidence="7 8">
    <name type="scientific">Candidimonas humi</name>
    <dbReference type="NCBI Taxonomy" id="683355"/>
    <lineage>
        <taxon>Bacteria</taxon>
        <taxon>Pseudomonadati</taxon>
        <taxon>Pseudomonadota</taxon>
        <taxon>Betaproteobacteria</taxon>
        <taxon>Burkholderiales</taxon>
        <taxon>Alcaligenaceae</taxon>
        <taxon>Candidimonas</taxon>
    </lineage>
</organism>
<dbReference type="GO" id="GO:0016874">
    <property type="term" value="F:ligase activity"/>
    <property type="evidence" value="ECO:0007669"/>
    <property type="project" value="UniProtKB-KW"/>
</dbReference>
<comment type="caution">
    <text evidence="7">The sequence shown here is derived from an EMBL/GenBank/DDBJ whole genome shotgun (WGS) entry which is preliminary data.</text>
</comment>
<name>A0ABV8NYU3_9BURK</name>
<feature type="transmembrane region" description="Helical" evidence="5">
    <location>
        <begin position="12"/>
        <end position="30"/>
    </location>
</feature>
<dbReference type="EMBL" id="JBHSBV010000003">
    <property type="protein sequence ID" value="MFC4201040.1"/>
    <property type="molecule type" value="Genomic_DNA"/>
</dbReference>
<feature type="transmembrane region" description="Helical" evidence="5">
    <location>
        <begin position="72"/>
        <end position="87"/>
    </location>
</feature>
<feature type="transmembrane region" description="Helical" evidence="5">
    <location>
        <begin position="94"/>
        <end position="113"/>
    </location>
</feature>
<feature type="domain" description="O-antigen ligase-related" evidence="6">
    <location>
        <begin position="165"/>
        <end position="317"/>
    </location>
</feature>
<feature type="transmembrane region" description="Helical" evidence="5">
    <location>
        <begin position="306"/>
        <end position="329"/>
    </location>
</feature>
<accession>A0ABV8NYU3</accession>
<keyword evidence="4 5" id="KW-0472">Membrane</keyword>
<keyword evidence="2 5" id="KW-0812">Transmembrane</keyword>
<dbReference type="PANTHER" id="PTHR37422:SF17">
    <property type="entry name" value="O-ANTIGEN LIGASE"/>
    <property type="match status" value="1"/>
</dbReference>
<dbReference type="PANTHER" id="PTHR37422">
    <property type="entry name" value="TEICHURONIC ACID BIOSYNTHESIS PROTEIN TUAE"/>
    <property type="match status" value="1"/>
</dbReference>
<feature type="transmembrane region" description="Helical" evidence="5">
    <location>
        <begin position="42"/>
        <end position="60"/>
    </location>
</feature>